<evidence type="ECO:0008006" key="7">
    <source>
        <dbReference type="Google" id="ProtNLM"/>
    </source>
</evidence>
<dbReference type="InterPro" id="IPR010378">
    <property type="entry name" value="TRAPPC13"/>
</dbReference>
<dbReference type="Proteomes" id="UP001372834">
    <property type="component" value="Unassembled WGS sequence"/>
</dbReference>
<proteinExistence type="inferred from homology"/>
<feature type="domain" description="Trafficking protein particle complex subunit 13 N-terminal" evidence="2">
    <location>
        <begin position="11"/>
        <end position="167"/>
    </location>
</feature>
<evidence type="ECO:0000313" key="6">
    <source>
        <dbReference type="Proteomes" id="UP001372834"/>
    </source>
</evidence>
<evidence type="ECO:0000259" key="4">
    <source>
        <dbReference type="Pfam" id="PF23647"/>
    </source>
</evidence>
<organism evidence="5 6">
    <name type="scientific">Polyplax serrata</name>
    <name type="common">Common mouse louse</name>
    <dbReference type="NCBI Taxonomy" id="468196"/>
    <lineage>
        <taxon>Eukaryota</taxon>
        <taxon>Metazoa</taxon>
        <taxon>Ecdysozoa</taxon>
        <taxon>Arthropoda</taxon>
        <taxon>Hexapoda</taxon>
        <taxon>Insecta</taxon>
        <taxon>Pterygota</taxon>
        <taxon>Neoptera</taxon>
        <taxon>Paraneoptera</taxon>
        <taxon>Psocodea</taxon>
        <taxon>Troctomorpha</taxon>
        <taxon>Phthiraptera</taxon>
        <taxon>Anoplura</taxon>
        <taxon>Polyplacidae</taxon>
        <taxon>Polyplax</taxon>
    </lineage>
</organism>
<dbReference type="AlphaFoldDB" id="A0AAN8XM19"/>
<comment type="caution">
    <text evidence="5">The sequence shown here is derived from an EMBL/GenBank/DDBJ whole genome shotgun (WGS) entry which is preliminary data.</text>
</comment>
<evidence type="ECO:0000259" key="2">
    <source>
        <dbReference type="Pfam" id="PF06159"/>
    </source>
</evidence>
<protein>
    <recommendedName>
        <fullName evidence="7">Trafficking protein particle complex subunit 13</fullName>
    </recommendedName>
</protein>
<reference evidence="5 6" key="1">
    <citation type="submission" date="2023-10" db="EMBL/GenBank/DDBJ databases">
        <title>Genomes of two closely related lineages of the louse Polyplax serrata with different host specificities.</title>
        <authorList>
            <person name="Martinu J."/>
            <person name="Tarabai H."/>
            <person name="Stefka J."/>
            <person name="Hypsa V."/>
        </authorList>
    </citation>
    <scope>NUCLEOTIDE SEQUENCE [LARGE SCALE GENOMIC DNA]</scope>
    <source>
        <strain evidence="5">HR10_N</strain>
    </source>
</reference>
<evidence type="ECO:0000259" key="3">
    <source>
        <dbReference type="Pfam" id="PF23643"/>
    </source>
</evidence>
<dbReference type="Pfam" id="PF23643">
    <property type="entry name" value="TRAPPC13_C"/>
    <property type="match status" value="1"/>
</dbReference>
<dbReference type="GO" id="GO:1990072">
    <property type="term" value="C:TRAPPIII protein complex"/>
    <property type="evidence" value="ECO:0007669"/>
    <property type="project" value="TreeGrafter"/>
</dbReference>
<feature type="domain" description="Trafficking protein particle complex subunit 13 C-terminal" evidence="3">
    <location>
        <begin position="299"/>
        <end position="394"/>
    </location>
</feature>
<dbReference type="PANTHER" id="PTHR13134:SF3">
    <property type="entry name" value="TRAFFICKING PROTEIN PARTICLE COMPLEX SUBUNIT 13"/>
    <property type="match status" value="1"/>
</dbReference>
<accession>A0AAN8XM19</accession>
<dbReference type="EMBL" id="JAWJWE010000002">
    <property type="protein sequence ID" value="KAK6643508.1"/>
    <property type="molecule type" value="Genomic_DNA"/>
</dbReference>
<gene>
    <name evidence="5" type="ORF">RUM43_005018</name>
</gene>
<feature type="domain" description="Trafficking protein particle complex subunit 13 middle" evidence="4">
    <location>
        <begin position="171"/>
        <end position="286"/>
    </location>
</feature>
<dbReference type="InterPro" id="IPR055428">
    <property type="entry name" value="TRAPPC13_C"/>
</dbReference>
<sequence length="395" mass="44448">MEHRMVEKIEHTLTLKVMRLTKPTLSSPIIITNEIKDLPEDILNNELRKDITSVHESETLAVGQFLLTPQSFGNIYLGESFLGYIFVHNDSSHVAKNVQVKADLQTSARRISLSEHNMTELSPQSAIDQVINHEVKEIGTHILVCEVSYLSNTGDPLSFRKFFRFEVTKPLDLKTKFYNAESDEVFLEAQVQNKTAGAIHLEKVSFETSDLFRVSSLNSKSVVKPGDGLLQPEECRQYLYCLSPVYGTGHTNILEATNIGRLDISWRYNLGEKGRLQTSQLQRIAPDFGDIRLSVHNLPNIVQLDEPFNFACKISNLSKRAMDLVLNLEKLYSDLIWIGISGRHIGRLEIGGSKIIELTLVPLSAGLHNISGIRLKDLFSSGTYDYDDVAQVFVT</sequence>
<dbReference type="InterPro" id="IPR055427">
    <property type="entry name" value="TRAPPC13_N"/>
</dbReference>
<dbReference type="Pfam" id="PF06159">
    <property type="entry name" value="TRAPPC13_N"/>
    <property type="match status" value="1"/>
</dbReference>
<dbReference type="InterPro" id="IPR055429">
    <property type="entry name" value="TRAPPC13_M"/>
</dbReference>
<comment type="similarity">
    <text evidence="1">Belongs to the TRAPPC13 family.</text>
</comment>
<name>A0AAN8XM19_POLSC</name>
<evidence type="ECO:0000256" key="1">
    <source>
        <dbReference type="ARBA" id="ARBA00010785"/>
    </source>
</evidence>
<dbReference type="PANTHER" id="PTHR13134">
    <property type="entry name" value="TRAFFICKING PROTEIN PARTICLE COMPLEX SUBUNIT 13"/>
    <property type="match status" value="1"/>
</dbReference>
<evidence type="ECO:0000313" key="5">
    <source>
        <dbReference type="EMBL" id="KAK6643508.1"/>
    </source>
</evidence>
<dbReference type="Pfam" id="PF23647">
    <property type="entry name" value="TRAPPC13_M"/>
    <property type="match status" value="1"/>
</dbReference>